<sequence length="44" mass="4638">MTWPGADGTTWWADPTEDLGVVVMAHATAVIEPQIGALVLSSRS</sequence>
<dbReference type="Gene3D" id="3.40.710.10">
    <property type="entry name" value="DD-peptidase/beta-lactamase superfamily"/>
    <property type="match status" value="1"/>
</dbReference>
<dbReference type="RefSeq" id="WP_268755490.1">
    <property type="nucleotide sequence ID" value="NZ_CP113836.1"/>
</dbReference>
<gene>
    <name evidence="1" type="ORF">ORV05_31220</name>
</gene>
<evidence type="ECO:0000313" key="1">
    <source>
        <dbReference type="EMBL" id="WAL65326.1"/>
    </source>
</evidence>
<proteinExistence type="predicted"/>
<reference evidence="1" key="1">
    <citation type="submission" date="2022-11" db="EMBL/GenBank/DDBJ databases">
        <authorList>
            <person name="Mo P."/>
        </authorList>
    </citation>
    <scope>NUCLEOTIDE SEQUENCE</scope>
    <source>
        <strain evidence="1">HUAS 11-8</strain>
    </source>
</reference>
<dbReference type="InterPro" id="IPR012338">
    <property type="entry name" value="Beta-lactam/transpept-like"/>
</dbReference>
<keyword evidence="2" id="KW-1185">Reference proteome</keyword>
<dbReference type="EMBL" id="CP113836">
    <property type="protein sequence ID" value="WAL65326.1"/>
    <property type="molecule type" value="Genomic_DNA"/>
</dbReference>
<evidence type="ECO:0000313" key="2">
    <source>
        <dbReference type="Proteomes" id="UP001163203"/>
    </source>
</evidence>
<name>A0ABY7B353_9PSEU</name>
<accession>A0ABY7B353</accession>
<protein>
    <submittedName>
        <fullName evidence="1">Uncharacterized protein</fullName>
    </submittedName>
</protein>
<dbReference type="Proteomes" id="UP001163203">
    <property type="component" value="Chromosome"/>
</dbReference>
<organism evidence="1 2">
    <name type="scientific">Amycolatopsis cynarae</name>
    <dbReference type="NCBI Taxonomy" id="2995223"/>
    <lineage>
        <taxon>Bacteria</taxon>
        <taxon>Bacillati</taxon>
        <taxon>Actinomycetota</taxon>
        <taxon>Actinomycetes</taxon>
        <taxon>Pseudonocardiales</taxon>
        <taxon>Pseudonocardiaceae</taxon>
        <taxon>Amycolatopsis</taxon>
    </lineage>
</organism>